<keyword evidence="1" id="KW-0600">Photoreceptor protein</keyword>
<protein>
    <submittedName>
        <fullName evidence="6">GAF domain-containing protein</fullName>
    </submittedName>
</protein>
<comment type="caution">
    <text evidence="6">The sequence shown here is derived from an EMBL/GenBank/DDBJ whole genome shotgun (WGS) entry which is preliminary data.</text>
</comment>
<dbReference type="InterPro" id="IPR013515">
    <property type="entry name" value="Phytochrome_cen-reg"/>
</dbReference>
<evidence type="ECO:0000313" key="6">
    <source>
        <dbReference type="EMBL" id="MFD2247439.1"/>
    </source>
</evidence>
<dbReference type="SUPFAM" id="SSF55781">
    <property type="entry name" value="GAF domain-like"/>
    <property type="match status" value="2"/>
</dbReference>
<dbReference type="InterPro" id="IPR003018">
    <property type="entry name" value="GAF"/>
</dbReference>
<dbReference type="PROSITE" id="PS50046">
    <property type="entry name" value="PHYTOCHROME_2"/>
    <property type="match status" value="1"/>
</dbReference>
<dbReference type="Pfam" id="PF01590">
    <property type="entry name" value="GAF"/>
    <property type="match status" value="1"/>
</dbReference>
<dbReference type="PANTHER" id="PTHR43065">
    <property type="entry name" value="SENSOR HISTIDINE KINASE"/>
    <property type="match status" value="1"/>
</dbReference>
<dbReference type="InterPro" id="IPR035965">
    <property type="entry name" value="PAS-like_dom_sf"/>
</dbReference>
<evidence type="ECO:0000313" key="7">
    <source>
        <dbReference type="Proteomes" id="UP001597374"/>
    </source>
</evidence>
<evidence type="ECO:0000256" key="4">
    <source>
        <dbReference type="ARBA" id="ARBA00023170"/>
    </source>
</evidence>
<evidence type="ECO:0000256" key="2">
    <source>
        <dbReference type="ARBA" id="ARBA00022606"/>
    </source>
</evidence>
<keyword evidence="3" id="KW-0157">Chromophore</keyword>
<dbReference type="SMART" id="SM00065">
    <property type="entry name" value="GAF"/>
    <property type="match status" value="1"/>
</dbReference>
<dbReference type="Gene3D" id="3.30.450.20">
    <property type="entry name" value="PAS domain"/>
    <property type="match status" value="1"/>
</dbReference>
<feature type="domain" description="Phytochrome chromophore attachment site" evidence="5">
    <location>
        <begin position="156"/>
        <end position="314"/>
    </location>
</feature>
<sequence>MENNTALINITIEKNYDSEFCGSIPLHLVNLIQPYGILLVLDKVELRIVQASENAEQFLSTPVDQLLEQPLSQFLPAGQYDDMLAKINSQNNQEKIPFTLNFSVSGKETAFTALVHPGPDYVLVEMEESKSTPQESFITLYQHIKYVTSLLKQSAETREVSQLAAEELKKFTGFDRILVYQFDPHWNGIVIAQAKEDDMDDYMDLRFPASDVPKQARDLYFKNPYRMIPTKDYVPARLIPIVNPLTQRFTDLSDCNLRSVATVHLEYLANLNITASMSLPLIIDNQLWGLISCHHKTAKLPSYEMRSAMELLSGILSAQVAAKEKEKNMMLRVKMRGLHAELLEQLYTTPNFAEGLLEGATTVQSLLSLSGAAVIFEGNTWTSGTTPSRQELKELVSWLRRNKAQKLYATDTLPLEYPHSKEYKDVASGLIALPINAEQGEYILGFRPEVVQTVNWGGNPNNAIQMEPDGKTYHPRNSFATYKETVKYTSLPWQEEEKDAAETLRNAVLEKIIKERF</sequence>
<dbReference type="InterPro" id="IPR029016">
    <property type="entry name" value="GAF-like_dom_sf"/>
</dbReference>
<accession>A0ABW5D1R0</accession>
<evidence type="ECO:0000259" key="5">
    <source>
        <dbReference type="PROSITE" id="PS50046"/>
    </source>
</evidence>
<keyword evidence="2" id="KW-0716">Sensory transduction</keyword>
<evidence type="ECO:0000256" key="3">
    <source>
        <dbReference type="ARBA" id="ARBA00022991"/>
    </source>
</evidence>
<keyword evidence="7" id="KW-1185">Reference proteome</keyword>
<dbReference type="InterPro" id="IPR000014">
    <property type="entry name" value="PAS"/>
</dbReference>
<reference evidence="7" key="1">
    <citation type="journal article" date="2019" name="Int. J. Syst. Evol. Microbiol.">
        <title>The Global Catalogue of Microorganisms (GCM) 10K type strain sequencing project: providing services to taxonomists for standard genome sequencing and annotation.</title>
        <authorList>
            <consortium name="The Broad Institute Genomics Platform"/>
            <consortium name="The Broad Institute Genome Sequencing Center for Infectious Disease"/>
            <person name="Wu L."/>
            <person name="Ma J."/>
        </authorList>
    </citation>
    <scope>NUCLEOTIDE SEQUENCE [LARGE SCALE GENOMIC DNA]</scope>
    <source>
        <strain evidence="7">CGMCC 4.1782</strain>
    </source>
</reference>
<dbReference type="RefSeq" id="WP_250430371.1">
    <property type="nucleotide sequence ID" value="NZ_JALPRR010000003.1"/>
</dbReference>
<dbReference type="SUPFAM" id="SSF55785">
    <property type="entry name" value="PYP-like sensor domain (PAS domain)"/>
    <property type="match status" value="1"/>
</dbReference>
<dbReference type="InterPro" id="IPR043150">
    <property type="entry name" value="Phytochrome_PHY_sf"/>
</dbReference>
<dbReference type="InterPro" id="IPR013654">
    <property type="entry name" value="PAS_2"/>
</dbReference>
<dbReference type="InterPro" id="IPR016132">
    <property type="entry name" value="Phyto_chromo_attachment"/>
</dbReference>
<dbReference type="InterPro" id="IPR001294">
    <property type="entry name" value="Phytochrome"/>
</dbReference>
<name>A0ABW5D1R0_9BACT</name>
<keyword evidence="4" id="KW-0675">Receptor</keyword>
<dbReference type="PRINTS" id="PR01033">
    <property type="entry name" value="PHYTOCHROME"/>
</dbReference>
<dbReference type="Gene3D" id="3.30.450.270">
    <property type="match status" value="1"/>
</dbReference>
<dbReference type="PANTHER" id="PTHR43065:SF42">
    <property type="entry name" value="TWO-COMPONENT SENSOR PPRA"/>
    <property type="match status" value="1"/>
</dbReference>
<proteinExistence type="predicted"/>
<evidence type="ECO:0000256" key="1">
    <source>
        <dbReference type="ARBA" id="ARBA00022543"/>
    </source>
</evidence>
<dbReference type="Pfam" id="PF08446">
    <property type="entry name" value="PAS_2"/>
    <property type="match status" value="1"/>
</dbReference>
<organism evidence="6 7">
    <name type="scientific">Pontibacter ruber</name>
    <dbReference type="NCBI Taxonomy" id="1343895"/>
    <lineage>
        <taxon>Bacteria</taxon>
        <taxon>Pseudomonadati</taxon>
        <taxon>Bacteroidota</taxon>
        <taxon>Cytophagia</taxon>
        <taxon>Cytophagales</taxon>
        <taxon>Hymenobacteraceae</taxon>
        <taxon>Pontibacter</taxon>
    </lineage>
</organism>
<gene>
    <name evidence="6" type="ORF">ACFSKP_14320</name>
</gene>
<dbReference type="CDD" id="cd00130">
    <property type="entry name" value="PAS"/>
    <property type="match status" value="1"/>
</dbReference>
<dbReference type="EMBL" id="JBHUIM010000002">
    <property type="protein sequence ID" value="MFD2247439.1"/>
    <property type="molecule type" value="Genomic_DNA"/>
</dbReference>
<dbReference type="Gene3D" id="3.30.450.40">
    <property type="match status" value="1"/>
</dbReference>
<dbReference type="Proteomes" id="UP001597374">
    <property type="component" value="Unassembled WGS sequence"/>
</dbReference>
<dbReference type="Pfam" id="PF00360">
    <property type="entry name" value="PHY"/>
    <property type="match status" value="1"/>
</dbReference>